<feature type="region of interest" description="Disordered" evidence="1">
    <location>
        <begin position="163"/>
        <end position="182"/>
    </location>
</feature>
<feature type="compositionally biased region" description="Polar residues" evidence="1">
    <location>
        <begin position="263"/>
        <end position="273"/>
    </location>
</feature>
<feature type="compositionally biased region" description="Low complexity" evidence="1">
    <location>
        <begin position="68"/>
        <end position="81"/>
    </location>
</feature>
<name>A0A6P5Z3I4_DURZI</name>
<feature type="region of interest" description="Disordered" evidence="1">
    <location>
        <begin position="253"/>
        <end position="273"/>
    </location>
</feature>
<evidence type="ECO:0000313" key="3">
    <source>
        <dbReference type="RefSeq" id="XP_022747269.1"/>
    </source>
</evidence>
<feature type="compositionally biased region" description="Low complexity" evidence="1">
    <location>
        <begin position="25"/>
        <end position="42"/>
    </location>
</feature>
<accession>A0A6P5Z3I4</accession>
<feature type="compositionally biased region" description="Low complexity" evidence="1">
    <location>
        <begin position="168"/>
        <end position="178"/>
    </location>
</feature>
<sequence>MERSEPALVPEWLRSTGTVTGGGNSAHHFASSSSHSDASSSVHHGRHRNSRNVSDFDSPRSTFLERTSSLNLRRSSSNGSGKHAYSSFSRSHRDKDRERDKERLRFGDHWDRDSSDPLESILTSRGEKLGGISTCRIETDTLRRSHSMVSRKQGEPLPRRIAVDSRDSGNSNHNNGNGLLSGGTIGSSIHKAVFEKDFPSLGTEERQGVPEIVRVSSPGLSSASQSLPVGNSALIGAEGWTSALAEVPSVVGSSSTGSLPVPQTVSTSGPGAPSVTPSLNMAEALAQAPSRTRTAPQLSVKTQRREELAIKQSRQLIPVTPSMPKGSVLNSVDKSKTKPAVRTSEMNIAVKSGQQPPSLIHHGNQSPHSGHVKSDMPKTSGKLLVLKPGWENGVSSPTQKDVASPTNSNSRVTTSQHAVAPVTSAPARNSNNPKLSAGERKAGAMNPMPGFTVEKRPSLAQTQSRNDFFNLLKKKTLENTSAGLSYSDPQISSSTTDKSEVTKQVISPSATAHANEHVTVATSNGDNCQEAQRFSDDGEKNMSGTAMVYPDEEEAAFLRSLGWEENTGEDEGLTEEEINAFYQEYMELMPSLKLCRGMRPKLVQSFATNLDGASSELSSSDSGSEA</sequence>
<protein>
    <submittedName>
        <fullName evidence="3">Uncharacterized protein LOC111296982</fullName>
    </submittedName>
</protein>
<proteinExistence type="predicted"/>
<dbReference type="PANTHER" id="PTHR34112:SF18">
    <property type="entry name" value="C-JUN-AMINO-TERMINAL KINASE-INTERACTING PROTEIN"/>
    <property type="match status" value="1"/>
</dbReference>
<feature type="compositionally biased region" description="Polar residues" evidence="1">
    <location>
        <begin position="354"/>
        <end position="368"/>
    </location>
</feature>
<organism evidence="2 3">
    <name type="scientific">Durio zibethinus</name>
    <name type="common">Durian</name>
    <dbReference type="NCBI Taxonomy" id="66656"/>
    <lineage>
        <taxon>Eukaryota</taxon>
        <taxon>Viridiplantae</taxon>
        <taxon>Streptophyta</taxon>
        <taxon>Embryophyta</taxon>
        <taxon>Tracheophyta</taxon>
        <taxon>Spermatophyta</taxon>
        <taxon>Magnoliopsida</taxon>
        <taxon>eudicotyledons</taxon>
        <taxon>Gunneridae</taxon>
        <taxon>Pentapetalae</taxon>
        <taxon>rosids</taxon>
        <taxon>malvids</taxon>
        <taxon>Malvales</taxon>
        <taxon>Malvaceae</taxon>
        <taxon>Helicteroideae</taxon>
        <taxon>Durio</taxon>
    </lineage>
</organism>
<dbReference type="KEGG" id="dzi:111296982"/>
<reference evidence="3" key="1">
    <citation type="submission" date="2025-08" db="UniProtKB">
        <authorList>
            <consortium name="RefSeq"/>
        </authorList>
    </citation>
    <scope>IDENTIFICATION</scope>
    <source>
        <tissue evidence="3">Fruit stalk</tissue>
    </source>
</reference>
<evidence type="ECO:0000256" key="1">
    <source>
        <dbReference type="SAM" id="MobiDB-lite"/>
    </source>
</evidence>
<keyword evidence="2" id="KW-1185">Reference proteome</keyword>
<feature type="compositionally biased region" description="Polar residues" evidence="1">
    <location>
        <begin position="393"/>
        <end position="417"/>
    </location>
</feature>
<feature type="compositionally biased region" description="Basic and acidic residues" evidence="1">
    <location>
        <begin position="91"/>
        <end position="101"/>
    </location>
</feature>
<feature type="region of interest" description="Disordered" evidence="1">
    <location>
        <begin position="354"/>
        <end position="459"/>
    </location>
</feature>
<evidence type="ECO:0000313" key="2">
    <source>
        <dbReference type="Proteomes" id="UP000515121"/>
    </source>
</evidence>
<feature type="compositionally biased region" description="Low complexity" evidence="1">
    <location>
        <begin position="253"/>
        <end position="262"/>
    </location>
</feature>
<dbReference type="RefSeq" id="XP_022747269.1">
    <property type="nucleotide sequence ID" value="XM_022891534.1"/>
</dbReference>
<feature type="compositionally biased region" description="Polar residues" evidence="1">
    <location>
        <begin position="51"/>
        <end position="67"/>
    </location>
</feature>
<dbReference type="AlphaFoldDB" id="A0A6P5Z3I4"/>
<dbReference type="OrthoDB" id="848545at2759"/>
<feature type="region of interest" description="Disordered" evidence="1">
    <location>
        <begin position="1"/>
        <end position="101"/>
    </location>
</feature>
<dbReference type="PANTHER" id="PTHR34112">
    <property type="entry name" value="C-JUN-AMINO-TERMINAL KINASE-INTERACTING PROTEIN"/>
    <property type="match status" value="1"/>
</dbReference>
<feature type="region of interest" description="Disordered" evidence="1">
    <location>
        <begin position="319"/>
        <end position="340"/>
    </location>
</feature>
<dbReference type="GeneID" id="111296982"/>
<gene>
    <name evidence="3" type="primary">LOC111296982</name>
</gene>
<dbReference type="Proteomes" id="UP000515121">
    <property type="component" value="Unplaced"/>
</dbReference>